<reference evidence="1 2" key="2">
    <citation type="submission" date="2016-08" db="EMBL/GenBank/DDBJ databases">
        <title>Pervasive Adenine N6-methylation of Active Genes in Fungi.</title>
        <authorList>
            <consortium name="DOE Joint Genome Institute"/>
            <person name="Mondo S.J."/>
            <person name="Dannebaum R.O."/>
            <person name="Kuo R.C."/>
            <person name="Labutti K."/>
            <person name="Haridas S."/>
            <person name="Kuo A."/>
            <person name="Salamov A."/>
            <person name="Ahrendt S.R."/>
            <person name="Lipzen A."/>
            <person name="Sullivan W."/>
            <person name="Andreopoulos W.B."/>
            <person name="Clum A."/>
            <person name="Lindquist E."/>
            <person name="Daum C."/>
            <person name="Ramamoorthy G.K."/>
            <person name="Gryganskyi A."/>
            <person name="Culley D."/>
            <person name="Magnuson J.K."/>
            <person name="James T.Y."/>
            <person name="O'Malley M.A."/>
            <person name="Stajich J.E."/>
            <person name="Spatafora J.W."/>
            <person name="Visel A."/>
            <person name="Grigoriev I.V."/>
        </authorList>
    </citation>
    <scope>NUCLEOTIDE SEQUENCE [LARGE SCALE GENOMIC DNA]</scope>
    <source>
        <strain evidence="1 2">S4</strain>
    </source>
</reference>
<proteinExistence type="predicted"/>
<dbReference type="EMBL" id="MCFG01000078">
    <property type="protein sequence ID" value="ORX83162.1"/>
    <property type="molecule type" value="Genomic_DNA"/>
</dbReference>
<protein>
    <recommendedName>
        <fullName evidence="3">PH domain-containing protein</fullName>
    </recommendedName>
</protein>
<keyword evidence="2" id="KW-1185">Reference proteome</keyword>
<evidence type="ECO:0000313" key="1">
    <source>
        <dbReference type="EMBL" id="ORX83162.1"/>
    </source>
</evidence>
<evidence type="ECO:0000313" key="2">
    <source>
        <dbReference type="Proteomes" id="UP000193944"/>
    </source>
</evidence>
<sequence>MIVRDYSSLASVSSFSSLSVSDVEEENRTNVNNFDSTKPPILPVGQSLKTLYLPPSIDSIDNLSSGLWNWIHTQDFISQESANDLTAFQGSGTKVIFNSEKMINGKIIKNKHAVMDNHENASLFEIVGKNVKTKNNSYKCPLPRPLPPKKKSNLDSLQTLRGSESSISKSIPNLSSESSSLLYNSVSSIATRVDESSTNSSVYIQVVELQGKLSSKLSSIYCVVEVGKRKYRSDPIKVEKNSTSIPIREGFLFDVPSANFTAVVKVYGIHQPHGKSVFSTLTRPFNRRISTIRRSNFTLNNSIEFNNQMSQENIWEGTEIYLGEISFQLTNIKFSKLTGTYPLLISSSSSISSVSSSSSKLFLKNRKNVHKVPKMVIQMGIYNEEQSNVDSPKIPSDIKNISLEYNNFISILINSNQKSIWRRYWAQILNNFIYIYDSEYKNKKEPISRLNLGFIKEIGRTDPEQIYVNNGITIEFRDEYLSNETGEELIQNAKTIPLQFEYINGDEILVEDLVNNKESWSKWNLSSMSEDCRLYAYVDSKSEVTEWIDFINKAREINQ</sequence>
<comment type="caution">
    <text evidence="1">The sequence shown here is derived from an EMBL/GenBank/DDBJ whole genome shotgun (WGS) entry which is preliminary data.</text>
</comment>
<dbReference type="InterPro" id="IPR011993">
    <property type="entry name" value="PH-like_dom_sf"/>
</dbReference>
<dbReference type="Gene3D" id="2.30.29.30">
    <property type="entry name" value="Pleckstrin-homology domain (PH domain)/Phosphotyrosine-binding domain (PTB)"/>
    <property type="match status" value="1"/>
</dbReference>
<dbReference type="STRING" id="1754192.A0A1Y1XBR7"/>
<dbReference type="OrthoDB" id="2108667at2759"/>
<gene>
    <name evidence="1" type="ORF">BCR32DRAFT_267133</name>
</gene>
<organism evidence="1 2">
    <name type="scientific">Anaeromyces robustus</name>
    <dbReference type="NCBI Taxonomy" id="1754192"/>
    <lineage>
        <taxon>Eukaryota</taxon>
        <taxon>Fungi</taxon>
        <taxon>Fungi incertae sedis</taxon>
        <taxon>Chytridiomycota</taxon>
        <taxon>Chytridiomycota incertae sedis</taxon>
        <taxon>Neocallimastigomycetes</taxon>
        <taxon>Neocallimastigales</taxon>
        <taxon>Neocallimastigaceae</taxon>
        <taxon>Anaeromyces</taxon>
    </lineage>
</organism>
<reference evidence="1 2" key="1">
    <citation type="submission" date="2016-08" db="EMBL/GenBank/DDBJ databases">
        <title>A Parts List for Fungal Cellulosomes Revealed by Comparative Genomics.</title>
        <authorList>
            <consortium name="DOE Joint Genome Institute"/>
            <person name="Haitjema C.H."/>
            <person name="Gilmore S.P."/>
            <person name="Henske J.K."/>
            <person name="Solomon K.V."/>
            <person name="De Groot R."/>
            <person name="Kuo A."/>
            <person name="Mondo S.J."/>
            <person name="Salamov A.A."/>
            <person name="Labutti K."/>
            <person name="Zhao Z."/>
            <person name="Chiniquy J."/>
            <person name="Barry K."/>
            <person name="Brewer H.M."/>
            <person name="Purvine S.O."/>
            <person name="Wright A.T."/>
            <person name="Boxma B."/>
            <person name="Van Alen T."/>
            <person name="Hackstein J.H."/>
            <person name="Baker S.E."/>
            <person name="Grigoriev I.V."/>
            <person name="O'Malley M.A."/>
        </authorList>
    </citation>
    <scope>NUCLEOTIDE SEQUENCE [LARGE SCALE GENOMIC DNA]</scope>
    <source>
        <strain evidence="1 2">S4</strain>
    </source>
</reference>
<evidence type="ECO:0008006" key="3">
    <source>
        <dbReference type="Google" id="ProtNLM"/>
    </source>
</evidence>
<dbReference type="Proteomes" id="UP000193944">
    <property type="component" value="Unassembled WGS sequence"/>
</dbReference>
<name>A0A1Y1XBR7_9FUNG</name>
<accession>A0A1Y1XBR7</accession>
<dbReference type="AlphaFoldDB" id="A0A1Y1XBR7"/>